<proteinExistence type="predicted"/>
<evidence type="ECO:0000313" key="3">
    <source>
        <dbReference type="EMBL" id="CAK0897270.1"/>
    </source>
</evidence>
<dbReference type="EMBL" id="CAUYUJ010020304">
    <property type="protein sequence ID" value="CAK0897270.1"/>
    <property type="molecule type" value="Genomic_DNA"/>
</dbReference>
<feature type="region of interest" description="Disordered" evidence="1">
    <location>
        <begin position="251"/>
        <end position="344"/>
    </location>
</feature>
<evidence type="ECO:0000256" key="1">
    <source>
        <dbReference type="SAM" id="MobiDB-lite"/>
    </source>
</evidence>
<comment type="caution">
    <text evidence="3">The sequence shown here is derived from an EMBL/GenBank/DDBJ whole genome shotgun (WGS) entry which is preliminary data.</text>
</comment>
<organism evidence="3 4">
    <name type="scientific">Prorocentrum cordatum</name>
    <dbReference type="NCBI Taxonomy" id="2364126"/>
    <lineage>
        <taxon>Eukaryota</taxon>
        <taxon>Sar</taxon>
        <taxon>Alveolata</taxon>
        <taxon>Dinophyceae</taxon>
        <taxon>Prorocentrales</taxon>
        <taxon>Prorocentraceae</taxon>
        <taxon>Prorocentrum</taxon>
    </lineage>
</organism>
<evidence type="ECO:0000256" key="2">
    <source>
        <dbReference type="SAM" id="SignalP"/>
    </source>
</evidence>
<feature type="compositionally biased region" description="Low complexity" evidence="1">
    <location>
        <begin position="296"/>
        <end position="305"/>
    </location>
</feature>
<feature type="signal peptide" evidence="2">
    <location>
        <begin position="1"/>
        <end position="21"/>
    </location>
</feature>
<evidence type="ECO:0000313" key="4">
    <source>
        <dbReference type="Proteomes" id="UP001189429"/>
    </source>
</evidence>
<protein>
    <submittedName>
        <fullName evidence="3">Uncharacterized protein</fullName>
    </submittedName>
</protein>
<gene>
    <name evidence="3" type="ORF">PCOR1329_LOCUS75505</name>
</gene>
<dbReference type="Proteomes" id="UP001189429">
    <property type="component" value="Unassembled WGS sequence"/>
</dbReference>
<sequence>MASMRFFLSAILAVQAKTALATNASPIAKVLEMIRPADAKVISEGEESHKVFSEFAEMCEDRSRQLGFSIKTAEGQITDLKATLAKEAANSEELDTKIGALATEIATDTADLKAATEIRTKEQADFAQEEKELVDVIDTITRAKGILEKEMAKSGGASMLQLRNAGGVADALRVMVQASVISSTDASKLTALVQSAQQQEADDDDAALGAPDAAVYEGHSGGGAAHDGIIGVLEDLLAKAEGQLDGLRKAETSSLQNFERPRTAARTRSRTGTRTCPMPRRPLPTARPSRPRQRATSRPPRGTCRPTRRRRRTCTRTARRRRRTSRRSRSPGRRSSRRWPRRRR</sequence>
<keyword evidence="4" id="KW-1185">Reference proteome</keyword>
<feature type="chain" id="PRO_5045588009" evidence="2">
    <location>
        <begin position="22"/>
        <end position="344"/>
    </location>
</feature>
<reference evidence="3" key="1">
    <citation type="submission" date="2023-10" db="EMBL/GenBank/DDBJ databases">
        <authorList>
            <person name="Chen Y."/>
            <person name="Shah S."/>
            <person name="Dougan E. K."/>
            <person name="Thang M."/>
            <person name="Chan C."/>
        </authorList>
    </citation>
    <scope>NUCLEOTIDE SEQUENCE [LARGE SCALE GENOMIC DNA]</scope>
</reference>
<accession>A0ABN9XCG4</accession>
<feature type="compositionally biased region" description="Basic residues" evidence="1">
    <location>
        <begin position="306"/>
        <end position="344"/>
    </location>
</feature>
<keyword evidence="2" id="KW-0732">Signal</keyword>
<name>A0ABN9XCG4_9DINO</name>